<keyword evidence="5" id="KW-1185">Reference proteome</keyword>
<dbReference type="PANTHER" id="PTHR42825:SF2">
    <property type="entry name" value="BRANCHED-CHAIN-AMINO-ACID AMINOTRANSFERASE 3, CHLOROPLASTIC-RELATED"/>
    <property type="match status" value="1"/>
</dbReference>
<dbReference type="PANTHER" id="PTHR42825">
    <property type="entry name" value="AMINO ACID AMINOTRANSFERASE"/>
    <property type="match status" value="1"/>
</dbReference>
<proteinExistence type="inferred from homology"/>
<accession>A0ABQ5BHZ0</accession>
<comment type="caution">
    <text evidence="4">The sequence shown here is derived from an EMBL/GenBank/DDBJ whole genome shotgun (WGS) entry which is preliminary data.</text>
</comment>
<dbReference type="InterPro" id="IPR043131">
    <property type="entry name" value="BCAT-like_N"/>
</dbReference>
<protein>
    <submittedName>
        <fullName evidence="4">Branched-chain amino acid aminotransferase 2, chloroplastic-like protein</fullName>
    </submittedName>
</protein>
<keyword evidence="3" id="KW-0663">Pyridoxal phosphate</keyword>
<dbReference type="Gene3D" id="3.30.470.10">
    <property type="match status" value="1"/>
</dbReference>
<organism evidence="4 5">
    <name type="scientific">Tanacetum coccineum</name>
    <dbReference type="NCBI Taxonomy" id="301880"/>
    <lineage>
        <taxon>Eukaryota</taxon>
        <taxon>Viridiplantae</taxon>
        <taxon>Streptophyta</taxon>
        <taxon>Embryophyta</taxon>
        <taxon>Tracheophyta</taxon>
        <taxon>Spermatophyta</taxon>
        <taxon>Magnoliopsida</taxon>
        <taxon>eudicotyledons</taxon>
        <taxon>Gunneridae</taxon>
        <taxon>Pentapetalae</taxon>
        <taxon>asterids</taxon>
        <taxon>campanulids</taxon>
        <taxon>Asterales</taxon>
        <taxon>Asteraceae</taxon>
        <taxon>Asteroideae</taxon>
        <taxon>Anthemideae</taxon>
        <taxon>Anthemidinae</taxon>
        <taxon>Tanacetum</taxon>
    </lineage>
</organism>
<comment type="cofactor">
    <cofactor evidence="1">
        <name>pyridoxal 5'-phosphate</name>
        <dbReference type="ChEBI" id="CHEBI:597326"/>
    </cofactor>
</comment>
<reference evidence="4" key="1">
    <citation type="journal article" date="2022" name="Int. J. Mol. Sci.">
        <title>Draft Genome of Tanacetum Coccineum: Genomic Comparison of Closely Related Tanacetum-Family Plants.</title>
        <authorList>
            <person name="Yamashiro T."/>
            <person name="Shiraishi A."/>
            <person name="Nakayama K."/>
            <person name="Satake H."/>
        </authorList>
    </citation>
    <scope>NUCLEOTIDE SEQUENCE</scope>
</reference>
<sequence length="84" mass="9552">MVIYHFFRLEEKCYKDDHMCTAYVHAFSFCCSVYEAVKATVLANERWIPPSGKGSLYIRPLLMGSGSVLDLAPATEYSFLIYVS</sequence>
<evidence type="ECO:0000256" key="2">
    <source>
        <dbReference type="ARBA" id="ARBA00009320"/>
    </source>
</evidence>
<evidence type="ECO:0000313" key="5">
    <source>
        <dbReference type="Proteomes" id="UP001151760"/>
    </source>
</evidence>
<evidence type="ECO:0000256" key="3">
    <source>
        <dbReference type="ARBA" id="ARBA00022898"/>
    </source>
</evidence>
<name>A0ABQ5BHZ0_9ASTR</name>
<dbReference type="InterPro" id="IPR036038">
    <property type="entry name" value="Aminotransferase-like"/>
</dbReference>
<dbReference type="EMBL" id="BQNB010013248">
    <property type="protein sequence ID" value="GJT13667.1"/>
    <property type="molecule type" value="Genomic_DNA"/>
</dbReference>
<gene>
    <name evidence="4" type="ORF">Tco_0860709</name>
</gene>
<dbReference type="Proteomes" id="UP001151760">
    <property type="component" value="Unassembled WGS sequence"/>
</dbReference>
<dbReference type="SUPFAM" id="SSF56752">
    <property type="entry name" value="D-aminoacid aminotransferase-like PLP-dependent enzymes"/>
    <property type="match status" value="1"/>
</dbReference>
<evidence type="ECO:0000313" key="4">
    <source>
        <dbReference type="EMBL" id="GJT13667.1"/>
    </source>
</evidence>
<dbReference type="InterPro" id="IPR005786">
    <property type="entry name" value="B_amino_transII"/>
</dbReference>
<comment type="similarity">
    <text evidence="2">Belongs to the class-IV pyridoxal-phosphate-dependent aminotransferase family.</text>
</comment>
<evidence type="ECO:0000256" key="1">
    <source>
        <dbReference type="ARBA" id="ARBA00001933"/>
    </source>
</evidence>
<reference evidence="4" key="2">
    <citation type="submission" date="2022-01" db="EMBL/GenBank/DDBJ databases">
        <authorList>
            <person name="Yamashiro T."/>
            <person name="Shiraishi A."/>
            <person name="Satake H."/>
            <person name="Nakayama K."/>
        </authorList>
    </citation>
    <scope>NUCLEOTIDE SEQUENCE</scope>
</reference>